<dbReference type="Pfam" id="PF02656">
    <property type="entry name" value="DUF202"/>
    <property type="match status" value="1"/>
</dbReference>
<feature type="region of interest" description="Disordered" evidence="5">
    <location>
        <begin position="1"/>
        <end position="26"/>
    </location>
</feature>
<keyword evidence="4 6" id="KW-0472">Membrane</keyword>
<sequence>MHISFRRRLEPKPPRPPLHEDPGLQPERTSLAWGRTLLTMLTVSSLFLRWMPYHGTFVAMLIALSLLTALGIWTTQRHRYTRSASGVKSGRIQADAVSVLWLGASVSILAVLGLYTVIFLPISR</sequence>
<reference evidence="8 9" key="1">
    <citation type="submission" date="2015-02" db="EMBL/GenBank/DDBJ databases">
        <title>Draft genome sequence of Pseudomonas stutzeri NT0128 isolated from wheat (Triticum turgidum) rhizosphere.</title>
        <authorList>
            <person name="Tovi N."/>
            <person name="Frenk S."/>
            <person name="Hadar Y."/>
            <person name="Minz D."/>
        </authorList>
    </citation>
    <scope>NUCLEOTIDE SEQUENCE [LARGE SCALE GENOMIC DNA]</scope>
    <source>
        <strain evidence="8 9">NT0128</strain>
    </source>
</reference>
<evidence type="ECO:0000256" key="4">
    <source>
        <dbReference type="ARBA" id="ARBA00023136"/>
    </source>
</evidence>
<evidence type="ECO:0000313" key="8">
    <source>
        <dbReference type="EMBL" id="KJH82071.1"/>
    </source>
</evidence>
<evidence type="ECO:0000256" key="5">
    <source>
        <dbReference type="SAM" id="MobiDB-lite"/>
    </source>
</evidence>
<dbReference type="PATRIC" id="fig|316.101.peg.2263"/>
<dbReference type="EMBL" id="JYHV01000017">
    <property type="protein sequence ID" value="KJH82071.1"/>
    <property type="molecule type" value="Genomic_DNA"/>
</dbReference>
<proteinExistence type="predicted"/>
<feature type="compositionally biased region" description="Basic and acidic residues" evidence="5">
    <location>
        <begin position="7"/>
        <end position="22"/>
    </location>
</feature>
<keyword evidence="2 6" id="KW-0812">Transmembrane</keyword>
<comment type="subcellular location">
    <subcellularLocation>
        <location evidence="1">Endomembrane system</location>
        <topology evidence="1">Multi-pass membrane protein</topology>
    </subcellularLocation>
</comment>
<dbReference type="GO" id="GO:0012505">
    <property type="term" value="C:endomembrane system"/>
    <property type="evidence" value="ECO:0007669"/>
    <property type="project" value="UniProtKB-SubCell"/>
</dbReference>
<dbReference type="AlphaFoldDB" id="A0A0D9ARP5"/>
<evidence type="ECO:0000256" key="6">
    <source>
        <dbReference type="SAM" id="Phobius"/>
    </source>
</evidence>
<comment type="caution">
    <text evidence="8">The sequence shown here is derived from an EMBL/GenBank/DDBJ whole genome shotgun (WGS) entry which is preliminary data.</text>
</comment>
<dbReference type="OrthoDB" id="3701077at2"/>
<gene>
    <name evidence="8" type="ORF">UF78_10720</name>
</gene>
<name>A0A0D9ARP5_STUST</name>
<evidence type="ECO:0000256" key="1">
    <source>
        <dbReference type="ARBA" id="ARBA00004127"/>
    </source>
</evidence>
<feature type="transmembrane region" description="Helical" evidence="6">
    <location>
        <begin position="57"/>
        <end position="75"/>
    </location>
</feature>
<protein>
    <submittedName>
        <fullName evidence="8">Membrane protein</fullName>
    </submittedName>
</protein>
<evidence type="ECO:0000313" key="9">
    <source>
        <dbReference type="Proteomes" id="UP000032487"/>
    </source>
</evidence>
<keyword evidence="3 6" id="KW-1133">Transmembrane helix</keyword>
<evidence type="ECO:0000256" key="2">
    <source>
        <dbReference type="ARBA" id="ARBA00022692"/>
    </source>
</evidence>
<feature type="domain" description="DUF202" evidence="7">
    <location>
        <begin position="21"/>
        <end position="84"/>
    </location>
</feature>
<evidence type="ECO:0000259" key="7">
    <source>
        <dbReference type="Pfam" id="PF02656"/>
    </source>
</evidence>
<dbReference type="Proteomes" id="UP000032487">
    <property type="component" value="Unassembled WGS sequence"/>
</dbReference>
<dbReference type="InterPro" id="IPR003807">
    <property type="entry name" value="DUF202"/>
</dbReference>
<feature type="transmembrane region" description="Helical" evidence="6">
    <location>
        <begin position="96"/>
        <end position="122"/>
    </location>
</feature>
<accession>A0A0D9ARP5</accession>
<organism evidence="8 9">
    <name type="scientific">Stutzerimonas stutzeri</name>
    <name type="common">Pseudomonas stutzeri</name>
    <dbReference type="NCBI Taxonomy" id="316"/>
    <lineage>
        <taxon>Bacteria</taxon>
        <taxon>Pseudomonadati</taxon>
        <taxon>Pseudomonadota</taxon>
        <taxon>Gammaproteobacteria</taxon>
        <taxon>Pseudomonadales</taxon>
        <taxon>Pseudomonadaceae</taxon>
        <taxon>Stutzerimonas</taxon>
    </lineage>
</organism>
<evidence type="ECO:0000256" key="3">
    <source>
        <dbReference type="ARBA" id="ARBA00022989"/>
    </source>
</evidence>
<dbReference type="RefSeq" id="WP_045162210.1">
    <property type="nucleotide sequence ID" value="NZ_JYHV01000017.1"/>
</dbReference>